<keyword evidence="3" id="KW-1185">Reference proteome</keyword>
<evidence type="ECO:0000259" key="1">
    <source>
        <dbReference type="Pfam" id="PF09458"/>
    </source>
</evidence>
<organism evidence="2 3">
    <name type="scientific">Alloyangia pacifica</name>
    <dbReference type="NCBI Taxonomy" id="311180"/>
    <lineage>
        <taxon>Bacteria</taxon>
        <taxon>Pseudomonadati</taxon>
        <taxon>Pseudomonadota</taxon>
        <taxon>Alphaproteobacteria</taxon>
        <taxon>Rhodobacterales</taxon>
        <taxon>Roseobacteraceae</taxon>
        <taxon>Alloyangia</taxon>
    </lineage>
</organism>
<dbReference type="InterPro" id="IPR052487">
    <property type="entry name" value="Galactose-binding_lectin"/>
</dbReference>
<dbReference type="InterPro" id="IPR037221">
    <property type="entry name" value="H-type_lectin_dom_sf"/>
</dbReference>
<dbReference type="Proteomes" id="UP000199392">
    <property type="component" value="Unassembled WGS sequence"/>
</dbReference>
<dbReference type="PANTHER" id="PTHR46938">
    <property type="entry name" value="DISCOIDIN-1 SUBUNIT A-RELATED-RELATED"/>
    <property type="match status" value="1"/>
</dbReference>
<dbReference type="OrthoDB" id="7658568at2"/>
<reference evidence="3" key="1">
    <citation type="submission" date="2016-10" db="EMBL/GenBank/DDBJ databases">
        <authorList>
            <person name="Varghese N."/>
            <person name="Submissions S."/>
        </authorList>
    </citation>
    <scope>NUCLEOTIDE SEQUENCE [LARGE SCALE GENOMIC DNA]</scope>
    <source>
        <strain evidence="3">DSM 26894</strain>
    </source>
</reference>
<dbReference type="InterPro" id="IPR019019">
    <property type="entry name" value="H-type_lectin_domain"/>
</dbReference>
<dbReference type="GO" id="GO:0098609">
    <property type="term" value="P:cell-cell adhesion"/>
    <property type="evidence" value="ECO:0007669"/>
    <property type="project" value="TreeGrafter"/>
</dbReference>
<sequence>MRKLRGAWVGIDQGSEDLFSEFETGGSMWTGAGERERRRHVRFNEPFASPPNVQVVLSLWDIDNGGNIRADLGAENVTETGFDMVFRTWSDTRVARVRLGWMAIGEVRGEDDWSID</sequence>
<evidence type="ECO:0000313" key="2">
    <source>
        <dbReference type="EMBL" id="SFT09564.1"/>
    </source>
</evidence>
<dbReference type="GO" id="GO:0046871">
    <property type="term" value="F:N-acetylgalactosamine binding"/>
    <property type="evidence" value="ECO:0007669"/>
    <property type="project" value="TreeGrafter"/>
</dbReference>
<protein>
    <submittedName>
        <fullName evidence="2">H-type lectin domain-containing protein</fullName>
    </submittedName>
</protein>
<keyword evidence="2" id="KW-0430">Lectin</keyword>
<proteinExistence type="predicted"/>
<dbReference type="RefSeq" id="WP_092427929.1">
    <property type="nucleotide sequence ID" value="NZ_FNCL01000010.1"/>
</dbReference>
<name>A0A1I6V7F1_9RHOB</name>
<evidence type="ECO:0000313" key="3">
    <source>
        <dbReference type="Proteomes" id="UP000199392"/>
    </source>
</evidence>
<dbReference type="GO" id="GO:0030247">
    <property type="term" value="F:polysaccharide binding"/>
    <property type="evidence" value="ECO:0007669"/>
    <property type="project" value="TreeGrafter"/>
</dbReference>
<dbReference type="GO" id="GO:0098636">
    <property type="term" value="C:protein complex involved in cell adhesion"/>
    <property type="evidence" value="ECO:0007669"/>
    <property type="project" value="TreeGrafter"/>
</dbReference>
<accession>A0A1I6V7F1</accession>
<dbReference type="Gene3D" id="2.60.40.2080">
    <property type="match status" value="1"/>
</dbReference>
<feature type="domain" description="H-type lectin" evidence="1">
    <location>
        <begin position="39"/>
        <end position="104"/>
    </location>
</feature>
<dbReference type="EMBL" id="FOZW01000010">
    <property type="protein sequence ID" value="SFT09564.1"/>
    <property type="molecule type" value="Genomic_DNA"/>
</dbReference>
<dbReference type="GO" id="GO:0045335">
    <property type="term" value="C:phagocytic vesicle"/>
    <property type="evidence" value="ECO:0007669"/>
    <property type="project" value="TreeGrafter"/>
</dbReference>
<dbReference type="STRING" id="311180.SAMN04488050_11026"/>
<dbReference type="GO" id="GO:0009986">
    <property type="term" value="C:cell surface"/>
    <property type="evidence" value="ECO:0007669"/>
    <property type="project" value="TreeGrafter"/>
</dbReference>
<dbReference type="SUPFAM" id="SSF141086">
    <property type="entry name" value="Agglutinin HPA-like"/>
    <property type="match status" value="1"/>
</dbReference>
<dbReference type="GO" id="GO:0070492">
    <property type="term" value="F:oligosaccharide binding"/>
    <property type="evidence" value="ECO:0007669"/>
    <property type="project" value="TreeGrafter"/>
</dbReference>
<gene>
    <name evidence="2" type="ORF">SAMN04488050_11026</name>
</gene>
<dbReference type="AlphaFoldDB" id="A0A1I6V7F1"/>
<dbReference type="Pfam" id="PF09458">
    <property type="entry name" value="H_lectin"/>
    <property type="match status" value="1"/>
</dbReference>